<dbReference type="Gene3D" id="2.40.70.10">
    <property type="entry name" value="Acid Proteases"/>
    <property type="match status" value="2"/>
</dbReference>
<gene>
    <name evidence="4" type="ORF">PG999_012851</name>
</gene>
<evidence type="ECO:0000256" key="1">
    <source>
        <dbReference type="ARBA" id="ARBA00007447"/>
    </source>
</evidence>
<dbReference type="PROSITE" id="PS51767">
    <property type="entry name" value="PEPTIDASE_A1"/>
    <property type="match status" value="1"/>
</dbReference>
<reference evidence="4 5" key="1">
    <citation type="submission" date="2023-01" db="EMBL/GenBank/DDBJ databases">
        <title>Analysis of 21 Apiospora genomes using comparative genomics revels a genus with tremendous synthesis potential of carbohydrate active enzymes and secondary metabolites.</title>
        <authorList>
            <person name="Sorensen T."/>
        </authorList>
    </citation>
    <scope>NUCLEOTIDE SEQUENCE [LARGE SCALE GENOMIC DNA]</scope>
    <source>
        <strain evidence="4 5">CBS 117206</strain>
    </source>
</reference>
<dbReference type="InterPro" id="IPR021109">
    <property type="entry name" value="Peptidase_aspartic_dom_sf"/>
</dbReference>
<dbReference type="AlphaFoldDB" id="A0AAW0QFX6"/>
<dbReference type="InterPro" id="IPR001461">
    <property type="entry name" value="Aspartic_peptidase_A1"/>
</dbReference>
<evidence type="ECO:0000313" key="5">
    <source>
        <dbReference type="Proteomes" id="UP001392437"/>
    </source>
</evidence>
<evidence type="ECO:0000259" key="3">
    <source>
        <dbReference type="PROSITE" id="PS51767"/>
    </source>
</evidence>
<evidence type="ECO:0000256" key="2">
    <source>
        <dbReference type="SAM" id="Phobius"/>
    </source>
</evidence>
<keyword evidence="5" id="KW-1185">Reference proteome</keyword>
<keyword evidence="4" id="KW-0645">Protease</keyword>
<evidence type="ECO:0000313" key="4">
    <source>
        <dbReference type="EMBL" id="KAK8096907.1"/>
    </source>
</evidence>
<dbReference type="PANTHER" id="PTHR47966:SF57">
    <property type="entry name" value="PEPTIDASE A1 DOMAIN-CONTAINING PROTEIN"/>
    <property type="match status" value="1"/>
</dbReference>
<name>A0AAW0QFX6_9PEZI</name>
<keyword evidence="4" id="KW-0378">Hydrolase</keyword>
<dbReference type="InterPro" id="IPR033121">
    <property type="entry name" value="PEPTIDASE_A1"/>
</dbReference>
<protein>
    <submittedName>
        <fullName evidence="4">Acid protease</fullName>
    </submittedName>
</protein>
<keyword evidence="2" id="KW-0472">Membrane</keyword>
<dbReference type="Pfam" id="PF00026">
    <property type="entry name" value="Asp"/>
    <property type="match status" value="1"/>
</dbReference>
<dbReference type="CDD" id="cd05471">
    <property type="entry name" value="pepsin_like"/>
    <property type="match status" value="1"/>
</dbReference>
<feature type="domain" description="Peptidase A1" evidence="3">
    <location>
        <begin position="58"/>
        <end position="427"/>
    </location>
</feature>
<comment type="caution">
    <text evidence="4">The sequence shown here is derived from an EMBL/GenBank/DDBJ whole genome shotgun (WGS) entry which is preliminary data.</text>
</comment>
<dbReference type="InterPro" id="IPR034164">
    <property type="entry name" value="Pepsin-like_dom"/>
</dbReference>
<keyword evidence="2" id="KW-1133">Transmembrane helix</keyword>
<proteinExistence type="inferred from homology"/>
<dbReference type="EMBL" id="JAQQWP010000010">
    <property type="protein sequence ID" value="KAK8096907.1"/>
    <property type="molecule type" value="Genomic_DNA"/>
</dbReference>
<dbReference type="PANTHER" id="PTHR47966">
    <property type="entry name" value="BETA-SITE APP-CLEAVING ENZYME, ISOFORM A-RELATED"/>
    <property type="match status" value="1"/>
</dbReference>
<accession>A0AAW0QFX6</accession>
<organism evidence="4 5">
    <name type="scientific">Apiospora kogelbergensis</name>
    <dbReference type="NCBI Taxonomy" id="1337665"/>
    <lineage>
        <taxon>Eukaryota</taxon>
        <taxon>Fungi</taxon>
        <taxon>Dikarya</taxon>
        <taxon>Ascomycota</taxon>
        <taxon>Pezizomycotina</taxon>
        <taxon>Sordariomycetes</taxon>
        <taxon>Xylariomycetidae</taxon>
        <taxon>Amphisphaeriales</taxon>
        <taxon>Apiosporaceae</taxon>
        <taxon>Apiospora</taxon>
    </lineage>
</organism>
<sequence length="455" mass="49403">MQQVGNWFGTATLYISFAFALLWTLSTLSQVENLIPSHEVVYTTKLLVHVPPNSTDDAYHIVNVDLDGQRMPLNIDTSTGDSFVASRQCDTVDPKSGCYALDAAFNVGVTQARDGLADELLTISPQENTMMHNGQKFEADIGRGRMTGELVTLRANISGLESGNMSAALVHTAMSGQFQNGSFAGILGLGMRTASSQWSQSRMLPFIDTLIAGGKLAKPLFSLRFPRLGDPNAIAGILSLGEIEAEYAVKPIKYSDVVQLSSSEDKTDSLSMAAWSVSLEGLRMNGVELPASPGRLRPDAKHVSVFDSGASQIYLPPADFKEVVEKFEGKTEVRQSTSQGFTSDEVYFDCSIPQSLQLKVNGNWYLVDPLDMIMSKSSSPSEDGTVMCRGGIASQENPKIGDSILGMPFLRSVFTIYDYMSADMSSKTPRLGLLSLVDSGLAKSRYADLHTNRLR</sequence>
<dbReference type="GO" id="GO:0006508">
    <property type="term" value="P:proteolysis"/>
    <property type="evidence" value="ECO:0007669"/>
    <property type="project" value="UniProtKB-KW"/>
</dbReference>
<dbReference type="SUPFAM" id="SSF50630">
    <property type="entry name" value="Acid proteases"/>
    <property type="match status" value="1"/>
</dbReference>
<keyword evidence="2" id="KW-0812">Transmembrane</keyword>
<dbReference type="GO" id="GO:0004190">
    <property type="term" value="F:aspartic-type endopeptidase activity"/>
    <property type="evidence" value="ECO:0007669"/>
    <property type="project" value="InterPro"/>
</dbReference>
<comment type="similarity">
    <text evidence="1">Belongs to the peptidase A1 family.</text>
</comment>
<dbReference type="Proteomes" id="UP001392437">
    <property type="component" value="Unassembled WGS sequence"/>
</dbReference>
<feature type="transmembrane region" description="Helical" evidence="2">
    <location>
        <begin position="7"/>
        <end position="25"/>
    </location>
</feature>